<feature type="transmembrane region" description="Helical" evidence="1">
    <location>
        <begin position="23"/>
        <end position="44"/>
    </location>
</feature>
<comment type="caution">
    <text evidence="2">The sequence shown here is derived from an EMBL/GenBank/DDBJ whole genome shotgun (WGS) entry which is preliminary data.</text>
</comment>
<evidence type="ECO:0000313" key="3">
    <source>
        <dbReference type="Proteomes" id="UP001160148"/>
    </source>
</evidence>
<protein>
    <submittedName>
        <fullName evidence="2">Uncharacterized protein</fullName>
    </submittedName>
</protein>
<name>A0AAV0XZR6_9HEMI</name>
<dbReference type="Proteomes" id="UP001160148">
    <property type="component" value="Unassembled WGS sequence"/>
</dbReference>
<keyword evidence="1" id="KW-0472">Membrane</keyword>
<dbReference type="AlphaFoldDB" id="A0AAV0XZR6"/>
<reference evidence="2 3" key="1">
    <citation type="submission" date="2023-01" db="EMBL/GenBank/DDBJ databases">
        <authorList>
            <person name="Whitehead M."/>
        </authorList>
    </citation>
    <scope>NUCLEOTIDE SEQUENCE [LARGE SCALE GENOMIC DNA]</scope>
</reference>
<evidence type="ECO:0000256" key="1">
    <source>
        <dbReference type="SAM" id="Phobius"/>
    </source>
</evidence>
<proteinExistence type="predicted"/>
<dbReference type="EMBL" id="CARXXK010001103">
    <property type="protein sequence ID" value="CAI6373591.1"/>
    <property type="molecule type" value="Genomic_DNA"/>
</dbReference>
<evidence type="ECO:0000313" key="2">
    <source>
        <dbReference type="EMBL" id="CAI6373591.1"/>
    </source>
</evidence>
<keyword evidence="1" id="KW-0812">Transmembrane</keyword>
<sequence length="116" mass="12654">MYPAATPMARLQDVTHALPQLKAFVLLVNILEYLISLTLYAAFLDVSWAPHIRSGILVNSHALILQKEFFCTAGRIGLDLRDGKAMISKGGAIATGPAFLNALRCCVLIKRQMATI</sequence>
<keyword evidence="3" id="KW-1185">Reference proteome</keyword>
<keyword evidence="1" id="KW-1133">Transmembrane helix</keyword>
<accession>A0AAV0XZR6</accession>
<gene>
    <name evidence="2" type="ORF">MEUPH1_LOCUS27317</name>
</gene>
<organism evidence="2 3">
    <name type="scientific">Macrosiphum euphorbiae</name>
    <name type="common">potato aphid</name>
    <dbReference type="NCBI Taxonomy" id="13131"/>
    <lineage>
        <taxon>Eukaryota</taxon>
        <taxon>Metazoa</taxon>
        <taxon>Ecdysozoa</taxon>
        <taxon>Arthropoda</taxon>
        <taxon>Hexapoda</taxon>
        <taxon>Insecta</taxon>
        <taxon>Pterygota</taxon>
        <taxon>Neoptera</taxon>
        <taxon>Paraneoptera</taxon>
        <taxon>Hemiptera</taxon>
        <taxon>Sternorrhyncha</taxon>
        <taxon>Aphidomorpha</taxon>
        <taxon>Aphidoidea</taxon>
        <taxon>Aphididae</taxon>
        <taxon>Macrosiphini</taxon>
        <taxon>Macrosiphum</taxon>
    </lineage>
</organism>